<evidence type="ECO:0000313" key="1">
    <source>
        <dbReference type="EMBL" id="AOR24059.1"/>
    </source>
</evidence>
<name>A0A1D7XLT0_9CLOT</name>
<dbReference type="Gene3D" id="3.20.20.140">
    <property type="entry name" value="Metal-dependent hydrolases"/>
    <property type="match status" value="1"/>
</dbReference>
<dbReference type="RefSeq" id="WP_069680198.1">
    <property type="nucleotide sequence ID" value="NZ_CP017253.2"/>
</dbReference>
<dbReference type="SUPFAM" id="SSF89550">
    <property type="entry name" value="PHP domain-like"/>
    <property type="match status" value="1"/>
</dbReference>
<dbReference type="AlphaFoldDB" id="A0A1D7XLT0"/>
<dbReference type="KEGG" id="ctae:BGI42_10080"/>
<dbReference type="InterPro" id="IPR016195">
    <property type="entry name" value="Pol/histidinol_Pase-like"/>
</dbReference>
<evidence type="ECO:0000313" key="2">
    <source>
        <dbReference type="Proteomes" id="UP000094652"/>
    </source>
</evidence>
<keyword evidence="2" id="KW-1185">Reference proteome</keyword>
<sequence length="331" mass="38707">MSKKKANINFKNLKFYYGIPHAHCGFSTGRGTPTEAFDYARHNGLDFLILTDHNNYLTKSVRINGNEVTKWEALKYLRTKYRKKHNNFLPVLGFESKTDSLGDMNIVNSNRFFTGTINNLKLLILWMFNNPNAFISLNHPHKNINYLEYNPLLNKLITSIEVGNGSYPNKYSRYDKYYYNLLDKGWKLGAINSQDNHRMNFGDDENLTCIISNELTLDSLITAFRNRHTYSTESKSLVMYFTINNAFMGETIPLSNTELEFYIFVEDNNYKIKEIDIISFSGTIIKKINNLDLNRIKYIYRHKAETKEHWYIIKIILENGKFGISSPIFRV</sequence>
<reference evidence="2" key="1">
    <citation type="submission" date="2016-09" db="EMBL/GenBank/DDBJ databases">
        <title>Genomics of Clostridium taeniosporum, an organism which forms endospores with ribbon-like appendages.</title>
        <authorList>
            <person name="Walker J.R."/>
        </authorList>
    </citation>
    <scope>NUCLEOTIDE SEQUENCE [LARGE SCALE GENOMIC DNA]</scope>
    <source>
        <strain evidence="2">1/k</strain>
    </source>
</reference>
<dbReference type="STRING" id="394958.BGI42_10080"/>
<dbReference type="OrthoDB" id="9801679at2"/>
<organism evidence="1 2">
    <name type="scientific">Clostridium taeniosporum</name>
    <dbReference type="NCBI Taxonomy" id="394958"/>
    <lineage>
        <taxon>Bacteria</taxon>
        <taxon>Bacillati</taxon>
        <taxon>Bacillota</taxon>
        <taxon>Clostridia</taxon>
        <taxon>Eubacteriales</taxon>
        <taxon>Clostridiaceae</taxon>
        <taxon>Clostridium</taxon>
    </lineage>
</organism>
<dbReference type="EMBL" id="CP017253">
    <property type="protein sequence ID" value="AOR24059.1"/>
    <property type="molecule type" value="Genomic_DNA"/>
</dbReference>
<protein>
    <submittedName>
        <fullName evidence="1">Histidinol phosphatase</fullName>
    </submittedName>
</protein>
<dbReference type="Proteomes" id="UP000094652">
    <property type="component" value="Chromosome"/>
</dbReference>
<proteinExistence type="predicted"/>
<accession>A0A1D7XLT0</accession>
<gene>
    <name evidence="1" type="ORF">BGI42_10080</name>
</gene>